<dbReference type="Pfam" id="PF04082">
    <property type="entry name" value="Fungal_trans"/>
    <property type="match status" value="1"/>
</dbReference>
<evidence type="ECO:0000256" key="5">
    <source>
        <dbReference type="ARBA" id="ARBA00023163"/>
    </source>
</evidence>
<evidence type="ECO:0000256" key="4">
    <source>
        <dbReference type="ARBA" id="ARBA00023125"/>
    </source>
</evidence>
<dbReference type="GO" id="GO:0005634">
    <property type="term" value="C:nucleus"/>
    <property type="evidence" value="ECO:0007669"/>
    <property type="project" value="TreeGrafter"/>
</dbReference>
<dbReference type="CDD" id="cd00067">
    <property type="entry name" value="GAL4"/>
    <property type="match status" value="1"/>
</dbReference>
<dbReference type="RefSeq" id="XP_030989679.1">
    <property type="nucleotide sequence ID" value="XM_031132902.1"/>
</dbReference>
<dbReference type="GO" id="GO:0001228">
    <property type="term" value="F:DNA-binding transcription activator activity, RNA polymerase II-specific"/>
    <property type="evidence" value="ECO:0007669"/>
    <property type="project" value="TreeGrafter"/>
</dbReference>
<dbReference type="InterPro" id="IPR007219">
    <property type="entry name" value="XnlR_reg_dom"/>
</dbReference>
<dbReference type="GO" id="GO:0008270">
    <property type="term" value="F:zinc ion binding"/>
    <property type="evidence" value="ECO:0007669"/>
    <property type="project" value="InterPro"/>
</dbReference>
<dbReference type="PROSITE" id="PS50048">
    <property type="entry name" value="ZN2_CY6_FUNGAL_2"/>
    <property type="match status" value="1"/>
</dbReference>
<proteinExistence type="predicted"/>
<evidence type="ECO:0000313" key="9">
    <source>
        <dbReference type="EMBL" id="TPX07968.1"/>
    </source>
</evidence>
<dbReference type="SMART" id="SM00906">
    <property type="entry name" value="Fungal_trans"/>
    <property type="match status" value="1"/>
</dbReference>
<feature type="compositionally biased region" description="Basic and acidic residues" evidence="7">
    <location>
        <begin position="50"/>
        <end position="68"/>
    </location>
</feature>
<dbReference type="CDD" id="cd12148">
    <property type="entry name" value="fungal_TF_MHR"/>
    <property type="match status" value="1"/>
</dbReference>
<accession>A0A507ASW6</accession>
<comment type="caution">
    <text evidence="9">The sequence shown here is derived from an EMBL/GenBank/DDBJ whole genome shotgun (WGS) entry which is preliminary data.</text>
</comment>
<name>A0A507ASW6_9PEZI</name>
<dbReference type="GO" id="GO:0000978">
    <property type="term" value="F:RNA polymerase II cis-regulatory region sequence-specific DNA binding"/>
    <property type="evidence" value="ECO:0007669"/>
    <property type="project" value="TreeGrafter"/>
</dbReference>
<dbReference type="PANTHER" id="PTHR31944">
    <property type="entry name" value="HEME-RESPONSIVE ZINC FINGER TRANSCRIPTION FACTOR HAP1"/>
    <property type="match status" value="1"/>
</dbReference>
<reference evidence="9 10" key="1">
    <citation type="submission" date="2019-06" db="EMBL/GenBank/DDBJ databases">
        <title>Draft genome sequence of the filamentous fungus Phialemoniopsis curvata isolated from diesel fuel.</title>
        <authorList>
            <person name="Varaljay V.A."/>
            <person name="Lyon W.J."/>
            <person name="Crouch A.L."/>
            <person name="Drake C.E."/>
            <person name="Hollomon J.M."/>
            <person name="Nadeau L.J."/>
            <person name="Nunn H.S."/>
            <person name="Stevenson B.S."/>
            <person name="Bojanowski C.L."/>
            <person name="Crookes-Goodson W.J."/>
        </authorList>
    </citation>
    <scope>NUCLEOTIDE SEQUENCE [LARGE SCALE GENOMIC DNA]</scope>
    <source>
        <strain evidence="9 10">D216</strain>
    </source>
</reference>
<gene>
    <name evidence="9" type="ORF">E0L32_010299</name>
</gene>
<keyword evidence="1" id="KW-0479">Metal-binding</keyword>
<sequence>MADQWSDPSGKKRRRPALACEQCRRRKVKCDRVQPCTNCVKAQRGSECSFKPDSRVPRPPKASERNTELHAGSSSPPRDSLGACEAPPAPAFPGPGTHTSSSSAYPTPFTGIRSFQPSEAANSPASQRSGPSTVEALTEKVRLLEQQLSRALRQKQDDALNEQWSNGSFPIFLNKGSLSKTRYFGQSHWMNAANLFPLMQLIKKQEAEKTPLLETFERCKTLGRTIKARRVPSLMTVEFGKTMPPRDLADKLVQAYFRTFETVYRIIHGPTFWQDYRRYWENPEAPANPFIIIQIQLCMAIGACFYDETFSLRDQASHWIYEAHLWLMSPPEKSRMNIPGLQIMCLLHLARETTSIGGDLTWISAGGLLRLGMYMGLHRDPKHLPKLKPLLAEIRRRLWATILEMILQSSIDSGGPALVSLTDFDTQPPSNMDDDQLVDLGDGEEPAPRPPTLFTQTSVQIALVQSFPVRLAIARYINDFRTVNSYDETLRLNSDLSKACRTLASTLQRFQATATSPGGKPSEFQLRLVEHMTHRLFLTIHHPWFAASQHNPKYYFSRKVCVETALKLVRGWSPKISRNLIRDPTTSADHNTWENSVDDFSRLSIGGTGSFRSVPIQSLLLLALELIWQLEEEQPERMNADGDTLGTVDLGIPSGLAVGGVASQETLFNAMDQACLYTELRLRAGETNIKGHVCACAINAQARALLRGPLDVAEMEKIVLEEALECSKRCWDILRQVAVHRQDVTAPMQQMKVNQEPLRDPAVESDIFNIGSMAQEGLAMDVDSQWAWEDFMKDQGGFNFNFSFNNFESPPM</sequence>
<dbReference type="SUPFAM" id="SSF57701">
    <property type="entry name" value="Zn2/Cys6 DNA-binding domain"/>
    <property type="match status" value="1"/>
</dbReference>
<dbReference type="GeneID" id="41977746"/>
<dbReference type="OrthoDB" id="4337792at2759"/>
<evidence type="ECO:0000256" key="7">
    <source>
        <dbReference type="SAM" id="MobiDB-lite"/>
    </source>
</evidence>
<dbReference type="InterPro" id="IPR051430">
    <property type="entry name" value="Fungal_TF_Env_Response"/>
</dbReference>
<keyword evidence="2" id="KW-0862">Zinc</keyword>
<keyword evidence="3" id="KW-0805">Transcription regulation</keyword>
<dbReference type="Pfam" id="PF00172">
    <property type="entry name" value="Zn_clus"/>
    <property type="match status" value="1"/>
</dbReference>
<evidence type="ECO:0000256" key="1">
    <source>
        <dbReference type="ARBA" id="ARBA00022723"/>
    </source>
</evidence>
<dbReference type="SMART" id="SM00066">
    <property type="entry name" value="GAL4"/>
    <property type="match status" value="1"/>
</dbReference>
<evidence type="ECO:0000313" key="10">
    <source>
        <dbReference type="Proteomes" id="UP000319257"/>
    </source>
</evidence>
<protein>
    <recommendedName>
        <fullName evidence="8">Zn(2)-C6 fungal-type domain-containing protein</fullName>
    </recommendedName>
</protein>
<dbReference type="EMBL" id="SKBQ01000082">
    <property type="protein sequence ID" value="TPX07968.1"/>
    <property type="molecule type" value="Genomic_DNA"/>
</dbReference>
<keyword evidence="10" id="KW-1185">Reference proteome</keyword>
<keyword evidence="6" id="KW-0539">Nucleus</keyword>
<dbReference type="InParanoid" id="A0A507ASW6"/>
<feature type="compositionally biased region" description="Polar residues" evidence="7">
    <location>
        <begin position="113"/>
        <end position="132"/>
    </location>
</feature>
<feature type="region of interest" description="Disordered" evidence="7">
    <location>
        <begin position="43"/>
        <end position="134"/>
    </location>
</feature>
<evidence type="ECO:0000256" key="6">
    <source>
        <dbReference type="ARBA" id="ARBA00023242"/>
    </source>
</evidence>
<feature type="domain" description="Zn(2)-C6 fungal-type" evidence="8">
    <location>
        <begin position="19"/>
        <end position="50"/>
    </location>
</feature>
<keyword evidence="4" id="KW-0238">DNA-binding</keyword>
<dbReference type="PANTHER" id="PTHR31944:SF131">
    <property type="entry name" value="HEME-RESPONSIVE ZINC FINGER TRANSCRIPTION FACTOR HAP1"/>
    <property type="match status" value="1"/>
</dbReference>
<evidence type="ECO:0000256" key="2">
    <source>
        <dbReference type="ARBA" id="ARBA00022833"/>
    </source>
</evidence>
<evidence type="ECO:0000256" key="3">
    <source>
        <dbReference type="ARBA" id="ARBA00023015"/>
    </source>
</evidence>
<organism evidence="9 10">
    <name type="scientific">Thyridium curvatum</name>
    <dbReference type="NCBI Taxonomy" id="1093900"/>
    <lineage>
        <taxon>Eukaryota</taxon>
        <taxon>Fungi</taxon>
        <taxon>Dikarya</taxon>
        <taxon>Ascomycota</taxon>
        <taxon>Pezizomycotina</taxon>
        <taxon>Sordariomycetes</taxon>
        <taxon>Sordariomycetidae</taxon>
        <taxon>Thyridiales</taxon>
        <taxon>Thyridiaceae</taxon>
        <taxon>Thyridium</taxon>
    </lineage>
</organism>
<dbReference type="AlphaFoldDB" id="A0A507ASW6"/>
<keyword evidence="5" id="KW-0804">Transcription</keyword>
<dbReference type="InterPro" id="IPR036864">
    <property type="entry name" value="Zn2-C6_fun-type_DNA-bd_sf"/>
</dbReference>
<dbReference type="InterPro" id="IPR001138">
    <property type="entry name" value="Zn2Cys6_DnaBD"/>
</dbReference>
<dbReference type="GO" id="GO:0006351">
    <property type="term" value="P:DNA-templated transcription"/>
    <property type="evidence" value="ECO:0007669"/>
    <property type="project" value="InterPro"/>
</dbReference>
<evidence type="ECO:0000259" key="8">
    <source>
        <dbReference type="PROSITE" id="PS50048"/>
    </source>
</evidence>
<dbReference type="Gene3D" id="4.10.240.10">
    <property type="entry name" value="Zn(2)-C6 fungal-type DNA-binding domain"/>
    <property type="match status" value="1"/>
</dbReference>
<dbReference type="PROSITE" id="PS00463">
    <property type="entry name" value="ZN2_CY6_FUNGAL_1"/>
    <property type="match status" value="1"/>
</dbReference>
<dbReference type="Proteomes" id="UP000319257">
    <property type="component" value="Unassembled WGS sequence"/>
</dbReference>